<organism evidence="3 4">
    <name type="scientific">Chitinophaga varians</name>
    <dbReference type="NCBI Taxonomy" id="2202339"/>
    <lineage>
        <taxon>Bacteria</taxon>
        <taxon>Pseudomonadati</taxon>
        <taxon>Bacteroidota</taxon>
        <taxon>Chitinophagia</taxon>
        <taxon>Chitinophagales</taxon>
        <taxon>Chitinophagaceae</taxon>
        <taxon>Chitinophaga</taxon>
    </lineage>
</organism>
<dbReference type="EMBL" id="JABAIA010000004">
    <property type="protein sequence ID" value="NLR68579.1"/>
    <property type="molecule type" value="Genomic_DNA"/>
</dbReference>
<keyword evidence="2" id="KW-0732">Signal</keyword>
<dbReference type="AlphaFoldDB" id="A0A847RNM3"/>
<feature type="chain" id="PRO_5032616581" description="VCBS repeat-containing protein" evidence="2">
    <location>
        <begin position="16"/>
        <end position="212"/>
    </location>
</feature>
<protein>
    <recommendedName>
        <fullName evidence="5">VCBS repeat-containing protein</fullName>
    </recommendedName>
</protein>
<feature type="region of interest" description="Disordered" evidence="1">
    <location>
        <begin position="29"/>
        <end position="50"/>
    </location>
</feature>
<dbReference type="RefSeq" id="WP_168874545.1">
    <property type="nucleotide sequence ID" value="NZ_JABAIA010000004.1"/>
</dbReference>
<dbReference type="InterPro" id="IPR028994">
    <property type="entry name" value="Integrin_alpha_N"/>
</dbReference>
<dbReference type="SUPFAM" id="SSF69318">
    <property type="entry name" value="Integrin alpha N-terminal domain"/>
    <property type="match status" value="1"/>
</dbReference>
<dbReference type="Proteomes" id="UP000570474">
    <property type="component" value="Unassembled WGS sequence"/>
</dbReference>
<sequence length="212" mass="23334">MLKHVMYLLACSCLAATFTGCNQLTEQKANQQDKANDSTRPPTPAPTENRATFKLDTTFKDYRFSVSTRGDGTLRNLYVGIGNVKDSTRMDTIIEKDVKGNIGGVAVADLDKDGQPEVYVFNISTGTGLNGKVYGLVVQKKGAIKINTGDIDSLNAKDYQGRDSFYIQNNELVRTYPAFGEGQPQALTTDKRKIIRYQLVKIGNGYTLKSKS</sequence>
<feature type="signal peptide" evidence="2">
    <location>
        <begin position="1"/>
        <end position="15"/>
    </location>
</feature>
<evidence type="ECO:0000313" key="4">
    <source>
        <dbReference type="Proteomes" id="UP000570474"/>
    </source>
</evidence>
<keyword evidence="4" id="KW-1185">Reference proteome</keyword>
<evidence type="ECO:0000256" key="2">
    <source>
        <dbReference type="SAM" id="SignalP"/>
    </source>
</evidence>
<reference evidence="3 4" key="1">
    <citation type="submission" date="2020-04" db="EMBL/GenBank/DDBJ databases">
        <authorList>
            <person name="Yin C."/>
        </authorList>
    </citation>
    <scope>NUCLEOTIDE SEQUENCE [LARGE SCALE GENOMIC DNA]</scope>
    <source>
        <strain evidence="3 4">Ae27</strain>
    </source>
</reference>
<gene>
    <name evidence="3" type="ORF">HGH92_30025</name>
</gene>
<dbReference type="PROSITE" id="PS51257">
    <property type="entry name" value="PROKAR_LIPOPROTEIN"/>
    <property type="match status" value="1"/>
</dbReference>
<evidence type="ECO:0000313" key="3">
    <source>
        <dbReference type="EMBL" id="NLR68579.1"/>
    </source>
</evidence>
<evidence type="ECO:0008006" key="5">
    <source>
        <dbReference type="Google" id="ProtNLM"/>
    </source>
</evidence>
<name>A0A847RNM3_9BACT</name>
<evidence type="ECO:0000256" key="1">
    <source>
        <dbReference type="SAM" id="MobiDB-lite"/>
    </source>
</evidence>
<proteinExistence type="predicted"/>
<accession>A0A847RNM3</accession>
<comment type="caution">
    <text evidence="3">The sequence shown here is derived from an EMBL/GenBank/DDBJ whole genome shotgun (WGS) entry which is preliminary data.</text>
</comment>